<evidence type="ECO:0000313" key="2">
    <source>
        <dbReference type="Proteomes" id="UP001412067"/>
    </source>
</evidence>
<evidence type="ECO:0008006" key="3">
    <source>
        <dbReference type="Google" id="ProtNLM"/>
    </source>
</evidence>
<organism evidence="1 2">
    <name type="scientific">Platanthera guangdongensis</name>
    <dbReference type="NCBI Taxonomy" id="2320717"/>
    <lineage>
        <taxon>Eukaryota</taxon>
        <taxon>Viridiplantae</taxon>
        <taxon>Streptophyta</taxon>
        <taxon>Embryophyta</taxon>
        <taxon>Tracheophyta</taxon>
        <taxon>Spermatophyta</taxon>
        <taxon>Magnoliopsida</taxon>
        <taxon>Liliopsida</taxon>
        <taxon>Asparagales</taxon>
        <taxon>Orchidaceae</taxon>
        <taxon>Orchidoideae</taxon>
        <taxon>Orchideae</taxon>
        <taxon>Orchidinae</taxon>
        <taxon>Platanthera</taxon>
    </lineage>
</organism>
<sequence length="107" mass="12777">MGKGFAVQAGGNEIVRRLRFRRERRMRSSRTIERWEKKHSRSQSCPFCRDNLKRVSSSDLWIFTYSKDAVDMTTVYKENQRRLLLYIDKLPVIVPDTDFDSYDSHVK</sequence>
<accession>A0ABR2LP75</accession>
<protein>
    <recommendedName>
        <fullName evidence="3">RING/U-box superfamily protein</fullName>
    </recommendedName>
</protein>
<proteinExistence type="predicted"/>
<comment type="caution">
    <text evidence="1">The sequence shown here is derived from an EMBL/GenBank/DDBJ whole genome shotgun (WGS) entry which is preliminary data.</text>
</comment>
<dbReference type="PANTHER" id="PTHR15315:SF102">
    <property type="entry name" value="RING-TYPE DOMAIN-CONTAINING PROTEIN"/>
    <property type="match status" value="1"/>
</dbReference>
<name>A0ABR2LP75_9ASPA</name>
<dbReference type="Proteomes" id="UP001412067">
    <property type="component" value="Unassembled WGS sequence"/>
</dbReference>
<reference evidence="1 2" key="1">
    <citation type="journal article" date="2022" name="Nat. Plants">
        <title>Genomes of leafy and leafless Platanthera orchids illuminate the evolution of mycoheterotrophy.</title>
        <authorList>
            <person name="Li M.H."/>
            <person name="Liu K.W."/>
            <person name="Li Z."/>
            <person name="Lu H.C."/>
            <person name="Ye Q.L."/>
            <person name="Zhang D."/>
            <person name="Wang J.Y."/>
            <person name="Li Y.F."/>
            <person name="Zhong Z.M."/>
            <person name="Liu X."/>
            <person name="Yu X."/>
            <person name="Liu D.K."/>
            <person name="Tu X.D."/>
            <person name="Liu B."/>
            <person name="Hao Y."/>
            <person name="Liao X.Y."/>
            <person name="Jiang Y.T."/>
            <person name="Sun W.H."/>
            <person name="Chen J."/>
            <person name="Chen Y.Q."/>
            <person name="Ai Y."/>
            <person name="Zhai J.W."/>
            <person name="Wu S.S."/>
            <person name="Zhou Z."/>
            <person name="Hsiao Y.Y."/>
            <person name="Wu W.L."/>
            <person name="Chen Y.Y."/>
            <person name="Lin Y.F."/>
            <person name="Hsu J.L."/>
            <person name="Li C.Y."/>
            <person name="Wang Z.W."/>
            <person name="Zhao X."/>
            <person name="Zhong W.Y."/>
            <person name="Ma X.K."/>
            <person name="Ma L."/>
            <person name="Huang J."/>
            <person name="Chen G.Z."/>
            <person name="Huang M.Z."/>
            <person name="Huang L."/>
            <person name="Peng D.H."/>
            <person name="Luo Y.B."/>
            <person name="Zou S.Q."/>
            <person name="Chen S.P."/>
            <person name="Lan S."/>
            <person name="Tsai W.C."/>
            <person name="Van de Peer Y."/>
            <person name="Liu Z.J."/>
        </authorList>
    </citation>
    <scope>NUCLEOTIDE SEQUENCE [LARGE SCALE GENOMIC DNA]</scope>
    <source>
        <strain evidence="1">Lor288</strain>
    </source>
</reference>
<dbReference type="PANTHER" id="PTHR15315">
    <property type="entry name" value="RING FINGER PROTEIN 41, 151"/>
    <property type="match status" value="1"/>
</dbReference>
<gene>
    <name evidence="1" type="ORF">KSP40_PGU019036</name>
</gene>
<evidence type="ECO:0000313" key="1">
    <source>
        <dbReference type="EMBL" id="KAK8946154.1"/>
    </source>
</evidence>
<dbReference type="EMBL" id="JBBWWR010000017">
    <property type="protein sequence ID" value="KAK8946154.1"/>
    <property type="molecule type" value="Genomic_DNA"/>
</dbReference>
<keyword evidence="2" id="KW-1185">Reference proteome</keyword>